<organism evidence="1 2">
    <name type="scientific">Komagataeibacter rhaeticus</name>
    <dbReference type="NCBI Taxonomy" id="215221"/>
    <lineage>
        <taxon>Bacteria</taxon>
        <taxon>Pseudomonadati</taxon>
        <taxon>Pseudomonadota</taxon>
        <taxon>Alphaproteobacteria</taxon>
        <taxon>Acetobacterales</taxon>
        <taxon>Acetobacteraceae</taxon>
        <taxon>Komagataeibacter</taxon>
    </lineage>
</organism>
<name>A0A181C5H5_9PROT</name>
<dbReference type="AlphaFoldDB" id="A0A181C5H5"/>
<dbReference type="Proteomes" id="UP000502533">
    <property type="component" value="Chromosome"/>
</dbReference>
<dbReference type="RefSeq" id="WP_039998935.1">
    <property type="nucleotide sequence ID" value="NZ_CALMTF010000054.1"/>
</dbReference>
<dbReference type="EMBL" id="CP050139">
    <property type="protein sequence ID" value="QIP36720.1"/>
    <property type="molecule type" value="Genomic_DNA"/>
</dbReference>
<gene>
    <name evidence="1" type="ORF">GWK63_15860</name>
</gene>
<accession>A0A181C5H5</accession>
<sequence length="86" mass="9804">MPFFFTRWDATHEGAHAPHACKPDLYRESGIFLFMDYAQSEAVFIFYYKIQENHSGTPIPNGNGHLAMPAAVRCFPEYSSYLPMAP</sequence>
<proteinExistence type="predicted"/>
<evidence type="ECO:0000313" key="2">
    <source>
        <dbReference type="Proteomes" id="UP000502533"/>
    </source>
</evidence>
<evidence type="ECO:0000313" key="1">
    <source>
        <dbReference type="EMBL" id="QIP36720.1"/>
    </source>
</evidence>
<dbReference type="KEGG" id="kre:GWK63_15860"/>
<dbReference type="GeneID" id="85023637"/>
<protein>
    <submittedName>
        <fullName evidence="1">Uncharacterized protein</fullName>
    </submittedName>
</protein>
<keyword evidence="2" id="KW-1185">Reference proteome</keyword>
<reference evidence="1 2" key="1">
    <citation type="submission" date="2020-03" db="EMBL/GenBank/DDBJ databases">
        <title>Isolation of cellulose-producing strains, genome characterization and application of the synthesized cellulose films as an economical and sustainable material for piezoelectric sensor construction.</title>
        <authorList>
            <person name="Mangayil R.K."/>
        </authorList>
    </citation>
    <scope>NUCLEOTIDE SEQUENCE [LARGE SCALE GENOMIC DNA]</scope>
    <source>
        <strain evidence="1 2">ENS 9a1a</strain>
    </source>
</reference>